<dbReference type="OrthoDB" id="5405126at2759"/>
<protein>
    <submittedName>
        <fullName evidence="1">Uncharacterized protein</fullName>
    </submittedName>
</protein>
<dbReference type="HOGENOM" id="CLU_047846_1_0_1"/>
<proteinExistence type="predicted"/>
<evidence type="ECO:0000313" key="2">
    <source>
        <dbReference type="Proteomes" id="UP000012174"/>
    </source>
</evidence>
<dbReference type="KEGG" id="ela:UCREL1_1796"/>
<dbReference type="eggNOG" id="ENOG502SD76">
    <property type="taxonomic scope" value="Eukaryota"/>
</dbReference>
<sequence length="386" mass="43146">MFRKSVSGAFSSGNGALETTTRRIAGQRTFTSTASRHALDELLNTIRHKIILPSYLPLAQRKIIHSPKYEKKLQSDPIIIEIDGEVLKFRHTNPLKGGIPQTRRSVIRAVEQFAAPEDFANLKPLLEGIHYTNYKFDASFHTKILRVCGVRGRIYHVLQCARAARTTGLRLDSSEKANEALHFVQLKAVDAGFDPTETARALRWAEIVVAMLADEQHRPHRRPVEGELPLDRDPQVLLARLHLAASLAQNPFTPQPEEGVSNNLTIEEVVGKVNDYAADIVRLWPEGRRLREIQPSQLYQDENKMGYLSEPNKFVALAAPLLHGLDAAIDVVGGVGDKPQLADQLRARRDTLDAEIQEARAGLSGEETPRRGEAIYQKLYGQQQEA</sequence>
<reference evidence="2" key="1">
    <citation type="journal article" date="2013" name="Genome Announc.">
        <title>Draft genome sequence of the grapevine dieback fungus Eutypa lata UCR-EL1.</title>
        <authorList>
            <person name="Blanco-Ulate B."/>
            <person name="Rolshausen P.E."/>
            <person name="Cantu D."/>
        </authorList>
    </citation>
    <scope>NUCLEOTIDE SEQUENCE [LARGE SCALE GENOMIC DNA]</scope>
    <source>
        <strain evidence="2">UCR-EL1</strain>
    </source>
</reference>
<accession>M7TMP5</accession>
<evidence type="ECO:0000313" key="1">
    <source>
        <dbReference type="EMBL" id="EMR71161.1"/>
    </source>
</evidence>
<dbReference type="OMA" id="ENVPIYN"/>
<gene>
    <name evidence="1" type="ORF">UCREL1_1796</name>
</gene>
<keyword evidence="2" id="KW-1185">Reference proteome</keyword>
<dbReference type="AlphaFoldDB" id="M7TMP5"/>
<dbReference type="STRING" id="1287681.M7TMP5"/>
<name>M7TMP5_EUTLA</name>
<organism evidence="1 2">
    <name type="scientific">Eutypa lata (strain UCR-EL1)</name>
    <name type="common">Grapevine dieback disease fungus</name>
    <name type="synonym">Eutypa armeniacae</name>
    <dbReference type="NCBI Taxonomy" id="1287681"/>
    <lineage>
        <taxon>Eukaryota</taxon>
        <taxon>Fungi</taxon>
        <taxon>Dikarya</taxon>
        <taxon>Ascomycota</taxon>
        <taxon>Pezizomycotina</taxon>
        <taxon>Sordariomycetes</taxon>
        <taxon>Xylariomycetidae</taxon>
        <taxon>Xylariales</taxon>
        <taxon>Diatrypaceae</taxon>
        <taxon>Eutypa</taxon>
    </lineage>
</organism>
<dbReference type="EMBL" id="KB705691">
    <property type="protein sequence ID" value="EMR71161.1"/>
    <property type="molecule type" value="Genomic_DNA"/>
</dbReference>
<dbReference type="Proteomes" id="UP000012174">
    <property type="component" value="Unassembled WGS sequence"/>
</dbReference>